<sequence length="242" mass="27640">MIPNDYLAYEFKFPRMTLQLSQKYRLVSHEPTKPENREDGPRHFFRASMRQVSATEPSLARPPTEYQHLRRAMGFLPFPQDFINGPPSQPRQPPNNETTGAAVEVPVTPLAGRPATGPTGAGATLHHRRYFRRRIQVYHRLEHKKKREMTQKRKPKMQTCLKRGNHPPPDRGARPTKPTVRSKKVDKVNKTQISRASLHEIHPELPKNVQPQAKPQPPPGPIVVIGSDEEEEDEVEFQPGSV</sequence>
<gene>
    <name evidence="2" type="ORF">B0H63DRAFT_515873</name>
</gene>
<evidence type="ECO:0000313" key="3">
    <source>
        <dbReference type="Proteomes" id="UP001285441"/>
    </source>
</evidence>
<evidence type="ECO:0000313" key="2">
    <source>
        <dbReference type="EMBL" id="KAK3365404.1"/>
    </source>
</evidence>
<feature type="compositionally biased region" description="Low complexity" evidence="1">
    <location>
        <begin position="109"/>
        <end position="124"/>
    </location>
</feature>
<feature type="compositionally biased region" description="Basic residues" evidence="1">
    <location>
        <begin position="142"/>
        <end position="156"/>
    </location>
</feature>
<proteinExistence type="predicted"/>
<name>A0AAE0JW24_9PEZI</name>
<accession>A0AAE0JW24</accession>
<dbReference type="EMBL" id="JAULSW010000025">
    <property type="protein sequence ID" value="KAK3365404.1"/>
    <property type="molecule type" value="Genomic_DNA"/>
</dbReference>
<keyword evidence="3" id="KW-1185">Reference proteome</keyword>
<feature type="region of interest" description="Disordered" evidence="1">
    <location>
        <begin position="142"/>
        <end position="242"/>
    </location>
</feature>
<dbReference type="Proteomes" id="UP001285441">
    <property type="component" value="Unassembled WGS sequence"/>
</dbReference>
<protein>
    <submittedName>
        <fullName evidence="2">Uncharacterized protein</fullName>
    </submittedName>
</protein>
<organism evidence="2 3">
    <name type="scientific">Podospora didyma</name>
    <dbReference type="NCBI Taxonomy" id="330526"/>
    <lineage>
        <taxon>Eukaryota</taxon>
        <taxon>Fungi</taxon>
        <taxon>Dikarya</taxon>
        <taxon>Ascomycota</taxon>
        <taxon>Pezizomycotina</taxon>
        <taxon>Sordariomycetes</taxon>
        <taxon>Sordariomycetidae</taxon>
        <taxon>Sordariales</taxon>
        <taxon>Podosporaceae</taxon>
        <taxon>Podospora</taxon>
    </lineage>
</organism>
<comment type="caution">
    <text evidence="2">The sequence shown here is derived from an EMBL/GenBank/DDBJ whole genome shotgun (WGS) entry which is preliminary data.</text>
</comment>
<dbReference type="AlphaFoldDB" id="A0AAE0JW24"/>
<feature type="region of interest" description="Disordered" evidence="1">
    <location>
        <begin position="109"/>
        <end position="128"/>
    </location>
</feature>
<reference evidence="2" key="2">
    <citation type="submission" date="2023-06" db="EMBL/GenBank/DDBJ databases">
        <authorList>
            <consortium name="Lawrence Berkeley National Laboratory"/>
            <person name="Haridas S."/>
            <person name="Hensen N."/>
            <person name="Bonometti L."/>
            <person name="Westerberg I."/>
            <person name="Brannstrom I.O."/>
            <person name="Guillou S."/>
            <person name="Cros-Aarteil S."/>
            <person name="Calhoun S."/>
            <person name="Kuo A."/>
            <person name="Mondo S."/>
            <person name="Pangilinan J."/>
            <person name="Riley R."/>
            <person name="LaButti K."/>
            <person name="Andreopoulos B."/>
            <person name="Lipzen A."/>
            <person name="Chen C."/>
            <person name="Yanf M."/>
            <person name="Daum C."/>
            <person name="Ng V."/>
            <person name="Clum A."/>
            <person name="Steindorff A."/>
            <person name="Ohm R."/>
            <person name="Martin F."/>
            <person name="Silar P."/>
            <person name="Natvig D."/>
            <person name="Lalanne C."/>
            <person name="Gautier V."/>
            <person name="Ament-velasquez S.L."/>
            <person name="Kruys A."/>
            <person name="Hutchinson M.I."/>
            <person name="Powell A.J."/>
            <person name="Barry K."/>
            <person name="Miller A.N."/>
            <person name="Grigoriev I.V."/>
            <person name="Debuchy R."/>
            <person name="Gladieux P."/>
            <person name="Thoren M.H."/>
            <person name="Johannesson H."/>
        </authorList>
    </citation>
    <scope>NUCLEOTIDE SEQUENCE</scope>
    <source>
        <strain evidence="2">CBS 232.78</strain>
    </source>
</reference>
<evidence type="ECO:0000256" key="1">
    <source>
        <dbReference type="SAM" id="MobiDB-lite"/>
    </source>
</evidence>
<reference evidence="2" key="1">
    <citation type="journal article" date="2023" name="Mol. Phylogenet. Evol.">
        <title>Genome-scale phylogeny and comparative genomics of the fungal order Sordariales.</title>
        <authorList>
            <person name="Hensen N."/>
            <person name="Bonometti L."/>
            <person name="Westerberg I."/>
            <person name="Brannstrom I.O."/>
            <person name="Guillou S."/>
            <person name="Cros-Aarteil S."/>
            <person name="Calhoun S."/>
            <person name="Haridas S."/>
            <person name="Kuo A."/>
            <person name="Mondo S."/>
            <person name="Pangilinan J."/>
            <person name="Riley R."/>
            <person name="LaButti K."/>
            <person name="Andreopoulos B."/>
            <person name="Lipzen A."/>
            <person name="Chen C."/>
            <person name="Yan M."/>
            <person name="Daum C."/>
            <person name="Ng V."/>
            <person name="Clum A."/>
            <person name="Steindorff A."/>
            <person name="Ohm R.A."/>
            <person name="Martin F."/>
            <person name="Silar P."/>
            <person name="Natvig D.O."/>
            <person name="Lalanne C."/>
            <person name="Gautier V."/>
            <person name="Ament-Velasquez S.L."/>
            <person name="Kruys A."/>
            <person name="Hutchinson M.I."/>
            <person name="Powell A.J."/>
            <person name="Barry K."/>
            <person name="Miller A.N."/>
            <person name="Grigoriev I.V."/>
            <person name="Debuchy R."/>
            <person name="Gladieux P."/>
            <person name="Hiltunen Thoren M."/>
            <person name="Johannesson H."/>
        </authorList>
    </citation>
    <scope>NUCLEOTIDE SEQUENCE</scope>
    <source>
        <strain evidence="2">CBS 232.78</strain>
    </source>
</reference>
<feature type="compositionally biased region" description="Acidic residues" evidence="1">
    <location>
        <begin position="227"/>
        <end position="236"/>
    </location>
</feature>